<reference evidence="2 3" key="1">
    <citation type="submission" date="2024-04" db="EMBL/GenBank/DDBJ databases">
        <authorList>
            <person name="Waldvogel A.-M."/>
            <person name="Schoenle A."/>
        </authorList>
    </citation>
    <scope>NUCLEOTIDE SEQUENCE [LARGE SCALE GENOMIC DNA]</scope>
</reference>
<protein>
    <submittedName>
        <fullName evidence="2">Uncharacterized protein</fullName>
    </submittedName>
</protein>
<feature type="compositionally biased region" description="Low complexity" evidence="1">
    <location>
        <begin position="345"/>
        <end position="373"/>
    </location>
</feature>
<feature type="region of interest" description="Disordered" evidence="1">
    <location>
        <begin position="335"/>
        <end position="385"/>
    </location>
</feature>
<feature type="compositionally biased region" description="Polar residues" evidence="1">
    <location>
        <begin position="280"/>
        <end position="307"/>
    </location>
</feature>
<accession>A0AAV2KV26</accession>
<evidence type="ECO:0000313" key="3">
    <source>
        <dbReference type="Proteomes" id="UP001497482"/>
    </source>
</evidence>
<proteinExistence type="predicted"/>
<dbReference type="AlphaFoldDB" id="A0AAV2KV26"/>
<dbReference type="EMBL" id="OZ035824">
    <property type="protein sequence ID" value="CAL1592508.1"/>
    <property type="molecule type" value="Genomic_DNA"/>
</dbReference>
<gene>
    <name evidence="2" type="ORF">KC01_LOCUS21754</name>
</gene>
<keyword evidence="3" id="KW-1185">Reference proteome</keyword>
<evidence type="ECO:0000313" key="2">
    <source>
        <dbReference type="EMBL" id="CAL1592508.1"/>
    </source>
</evidence>
<feature type="compositionally biased region" description="Polar residues" evidence="1">
    <location>
        <begin position="252"/>
        <end position="265"/>
    </location>
</feature>
<feature type="region of interest" description="Disordered" evidence="1">
    <location>
        <begin position="247"/>
        <end position="323"/>
    </location>
</feature>
<sequence length="511" mass="56258">MPSLISYTLRHSWLTILSRQVQHSLIPSNSLRSPSVSHSPRQLTLTLNTSQLFQSSAISPSNQFRPHCQVLTTYTSILQHVPSSHNSLTRLPTHGSPPLLMPTQSHVSLPLYRPTSSSRTSQVLHPNSLSLNRVSLQTCPPRYILAPRLQTVSRYTTVPHQSSRALTHASLVPSHTCVSRLILLRYVIVSSTNTHLLVSLTYTRTLITRPRVPSSYRPHQSLRVDSAHSSSIPATLDQPHFALRSPIHTRSVPPTSTLQHSQAPSTVAAAFSSSQDHKYSTQSPTVLCPHSQLNPTAHITSARQYSPTRERPIAGTASVTSGKLHSLVPRSSTYVSAHTTDQRHSPSVHPAPSSVRRYTQSQSKFQSTQQSFTHNQSVQKLKHHRQLTHNSVKLLHITVTSYTYTSASHPHSLTHSVIAHHLHPSSTLTTAQAHPAHSPHTSQSIQAPRASNTSSPITRAQCQIAACSTLSTCHRHTLISSSLQSLSAPPYKATLTKLRYAYSAVQTMRSS</sequence>
<feature type="region of interest" description="Disordered" evidence="1">
    <location>
        <begin position="427"/>
        <end position="454"/>
    </location>
</feature>
<evidence type="ECO:0000256" key="1">
    <source>
        <dbReference type="SAM" id="MobiDB-lite"/>
    </source>
</evidence>
<dbReference type="Proteomes" id="UP001497482">
    <property type="component" value="Chromosome 2"/>
</dbReference>
<feature type="compositionally biased region" description="Polar residues" evidence="1">
    <location>
        <begin position="439"/>
        <end position="454"/>
    </location>
</feature>
<organism evidence="2 3">
    <name type="scientific">Knipowitschia caucasica</name>
    <name type="common">Caucasian dwarf goby</name>
    <name type="synonym">Pomatoschistus caucasicus</name>
    <dbReference type="NCBI Taxonomy" id="637954"/>
    <lineage>
        <taxon>Eukaryota</taxon>
        <taxon>Metazoa</taxon>
        <taxon>Chordata</taxon>
        <taxon>Craniata</taxon>
        <taxon>Vertebrata</taxon>
        <taxon>Euteleostomi</taxon>
        <taxon>Actinopterygii</taxon>
        <taxon>Neopterygii</taxon>
        <taxon>Teleostei</taxon>
        <taxon>Neoteleostei</taxon>
        <taxon>Acanthomorphata</taxon>
        <taxon>Gobiaria</taxon>
        <taxon>Gobiiformes</taxon>
        <taxon>Gobioidei</taxon>
        <taxon>Gobiidae</taxon>
        <taxon>Gobiinae</taxon>
        <taxon>Knipowitschia</taxon>
    </lineage>
</organism>
<name>A0AAV2KV26_KNICA</name>